<dbReference type="Gene3D" id="2.30.30.760">
    <property type="match status" value="1"/>
</dbReference>
<dbReference type="EMBL" id="VSSQ01051873">
    <property type="protein sequence ID" value="MPN05989.1"/>
    <property type="molecule type" value="Genomic_DNA"/>
</dbReference>
<dbReference type="InterPro" id="IPR039246">
    <property type="entry name" value="Flagellar_FlgA"/>
</dbReference>
<evidence type="ECO:0000259" key="1">
    <source>
        <dbReference type="Pfam" id="PF13144"/>
    </source>
</evidence>
<organism evidence="2">
    <name type="scientific">bioreactor metagenome</name>
    <dbReference type="NCBI Taxonomy" id="1076179"/>
    <lineage>
        <taxon>unclassified sequences</taxon>
        <taxon>metagenomes</taxon>
        <taxon>ecological metagenomes</taxon>
    </lineage>
</organism>
<reference evidence="2" key="1">
    <citation type="submission" date="2019-08" db="EMBL/GenBank/DDBJ databases">
        <authorList>
            <person name="Kucharzyk K."/>
            <person name="Murdoch R.W."/>
            <person name="Higgins S."/>
            <person name="Loffler F."/>
        </authorList>
    </citation>
    <scope>NUCLEOTIDE SEQUENCE</scope>
</reference>
<evidence type="ECO:0000313" key="2">
    <source>
        <dbReference type="EMBL" id="MPN05989.1"/>
    </source>
</evidence>
<proteinExistence type="predicted"/>
<accession>A0A645EXU3</accession>
<sequence length="281" mass="30998">MYSTSAVASTLLSLEFPAHISYQKSPLYLEQISVINGPENIVNYVRKIAVPMEGSYLTQDDIVKILVKNGVGGIRLSLLMPKHVELRQETRLQSIVRSISGWTWAVEVKPLSEAVPQPSEDYISPGTLSPGVGSTTLKFRSNGGIRSIPVRISWYQPAVVLQRECDRGHVITENDVILRRVQLSQSGELPSRVESVVGLALKRDGRYGDVISFNFLETKPIIYRGDEVTIISRMGTLIVEVSGEALDEGVLGDRVRVRNNRSRTVVTGRVVGPGKVEVDSE</sequence>
<dbReference type="InterPro" id="IPR036732">
    <property type="entry name" value="AFP_Neu5c_C_sf"/>
</dbReference>
<dbReference type="InterPro" id="IPR017585">
    <property type="entry name" value="SAF_FlgA"/>
</dbReference>
<comment type="caution">
    <text evidence="2">The sequence shown here is derived from an EMBL/GenBank/DDBJ whole genome shotgun (WGS) entry which is preliminary data.</text>
</comment>
<dbReference type="Pfam" id="PF13144">
    <property type="entry name" value="ChapFlgA"/>
    <property type="match status" value="1"/>
</dbReference>
<feature type="domain" description="Flagella basal body P-ring formation protein FlgA SAF" evidence="1">
    <location>
        <begin position="157"/>
        <end position="278"/>
    </location>
</feature>
<dbReference type="NCBIfam" id="TIGR03170">
    <property type="entry name" value="flgA_cterm"/>
    <property type="match status" value="1"/>
</dbReference>
<protein>
    <recommendedName>
        <fullName evidence="1">Flagella basal body P-ring formation protein FlgA SAF domain-containing protein</fullName>
    </recommendedName>
</protein>
<dbReference type="AlphaFoldDB" id="A0A645EXU3"/>
<name>A0A645EXU3_9ZZZZ</name>
<dbReference type="Gene3D" id="3.90.1210.10">
    <property type="entry name" value="Antifreeze-like/N-acetylneuraminic acid synthase C-terminal domain"/>
    <property type="match status" value="1"/>
</dbReference>
<gene>
    <name evidence="2" type="ORF">SDC9_153243</name>
</gene>
<dbReference type="SUPFAM" id="SSF51269">
    <property type="entry name" value="AFP III-like domain"/>
    <property type="match status" value="1"/>
</dbReference>
<dbReference type="PANTHER" id="PTHR36307:SF1">
    <property type="entry name" value="FLAGELLA BASAL BODY P-RING FORMATION PROTEIN FLGA"/>
    <property type="match status" value="1"/>
</dbReference>
<dbReference type="PANTHER" id="PTHR36307">
    <property type="entry name" value="FLAGELLA BASAL BODY P-RING FORMATION PROTEIN FLGA"/>
    <property type="match status" value="1"/>
</dbReference>
<dbReference type="GO" id="GO:0044780">
    <property type="term" value="P:bacterial-type flagellum assembly"/>
    <property type="evidence" value="ECO:0007669"/>
    <property type="project" value="InterPro"/>
</dbReference>